<evidence type="ECO:0000313" key="3">
    <source>
        <dbReference type="Proteomes" id="UP000179024"/>
    </source>
</evidence>
<protein>
    <submittedName>
        <fullName evidence="2">Uncharacterized protein</fullName>
    </submittedName>
</protein>
<comment type="caution">
    <text evidence="2">The sequence shown here is derived from an EMBL/GenBank/DDBJ whole genome shotgun (WGS) entry which is preliminary data.</text>
</comment>
<keyword evidence="1" id="KW-1133">Transmembrane helix</keyword>
<sequence length="237" mass="25540">MAEEISEDKKKKKKKLVVAFTSLQKNLQRACGTFKNAKEWEKFIKEKLDPILKEFEDEIPHSLSEKLKKAAKLDSDTSAGLSKACKLLRSQLGKAIVAMSPVGILAILTKAIFLGGVVLVGAAIIYLRTSTVDIVIKNNGCDSIQPPPKLPFKLPGISIPSEVITDGGQATATMPGITARVNTDATGNVRVTILGISANFIIPPGTNVSFDGTDISGKDLEFNLKDLPQHELIISCR</sequence>
<dbReference type="Proteomes" id="UP000179024">
    <property type="component" value="Unassembled WGS sequence"/>
</dbReference>
<keyword evidence="1" id="KW-0812">Transmembrane</keyword>
<dbReference type="EMBL" id="MGAE01000051">
    <property type="protein sequence ID" value="OGK38640.1"/>
    <property type="molecule type" value="Genomic_DNA"/>
</dbReference>
<dbReference type="AlphaFoldDB" id="A0A1F7I5K4"/>
<organism evidence="2 3">
    <name type="scientific">Candidatus Roizmanbacteria bacterium RIFCSPHIGHO2_12_FULL_44_10</name>
    <dbReference type="NCBI Taxonomy" id="1802054"/>
    <lineage>
        <taxon>Bacteria</taxon>
        <taxon>Candidatus Roizmaniibacteriota</taxon>
    </lineage>
</organism>
<gene>
    <name evidence="2" type="ORF">A3F34_01590</name>
</gene>
<name>A0A1F7I5K4_9BACT</name>
<proteinExistence type="predicted"/>
<keyword evidence="1" id="KW-0472">Membrane</keyword>
<evidence type="ECO:0000313" key="2">
    <source>
        <dbReference type="EMBL" id="OGK38640.1"/>
    </source>
</evidence>
<reference evidence="2 3" key="1">
    <citation type="journal article" date="2016" name="Nat. Commun.">
        <title>Thousands of microbial genomes shed light on interconnected biogeochemical processes in an aquifer system.</title>
        <authorList>
            <person name="Anantharaman K."/>
            <person name="Brown C.T."/>
            <person name="Hug L.A."/>
            <person name="Sharon I."/>
            <person name="Castelle C.J."/>
            <person name="Probst A.J."/>
            <person name="Thomas B.C."/>
            <person name="Singh A."/>
            <person name="Wilkins M.J."/>
            <person name="Karaoz U."/>
            <person name="Brodie E.L."/>
            <person name="Williams K.H."/>
            <person name="Hubbard S.S."/>
            <person name="Banfield J.F."/>
        </authorList>
    </citation>
    <scope>NUCLEOTIDE SEQUENCE [LARGE SCALE GENOMIC DNA]</scope>
</reference>
<accession>A0A1F7I5K4</accession>
<evidence type="ECO:0000256" key="1">
    <source>
        <dbReference type="SAM" id="Phobius"/>
    </source>
</evidence>
<feature type="transmembrane region" description="Helical" evidence="1">
    <location>
        <begin position="96"/>
        <end position="127"/>
    </location>
</feature>